<proteinExistence type="predicted"/>
<feature type="region of interest" description="Disordered" evidence="1">
    <location>
        <begin position="1"/>
        <end position="28"/>
    </location>
</feature>
<keyword evidence="2" id="KW-1133">Transmembrane helix</keyword>
<feature type="compositionally biased region" description="Low complexity" evidence="1">
    <location>
        <begin position="178"/>
        <end position="192"/>
    </location>
</feature>
<keyword evidence="2" id="KW-0812">Transmembrane</keyword>
<keyword evidence="2" id="KW-0472">Membrane</keyword>
<dbReference type="KEGG" id="crd:CRES_1727"/>
<organism evidence="3 4">
    <name type="scientific">Corynebacterium resistens (strain DSM 45100 / JCM 12819 / GTC 2026 / SICGH 158)</name>
    <dbReference type="NCBI Taxonomy" id="662755"/>
    <lineage>
        <taxon>Bacteria</taxon>
        <taxon>Bacillati</taxon>
        <taxon>Actinomycetota</taxon>
        <taxon>Actinomycetes</taxon>
        <taxon>Mycobacteriales</taxon>
        <taxon>Corynebacteriaceae</taxon>
        <taxon>Corynebacterium</taxon>
    </lineage>
</organism>
<dbReference type="RefSeq" id="WP_013889066.1">
    <property type="nucleotide sequence ID" value="NC_015673.1"/>
</dbReference>
<feature type="region of interest" description="Disordered" evidence="1">
    <location>
        <begin position="54"/>
        <end position="311"/>
    </location>
</feature>
<dbReference type="Proteomes" id="UP000000492">
    <property type="component" value="Chromosome"/>
</dbReference>
<sequence>MEEERTHTARVDEHSETTSPGSEETSSGRRFIAGFATVGLALAAVVAIWSWQATGSDHPASKGSAESNQEIASVSTGKPSGSPESSQTSRPDHHDHANLPSEANSTSSKQGKSNNGRGSGIAALGQDPYLPPNAWNGTRSGGFVDPTETVQLNPVNPVENGNSRIVGPGGTHVLGNEPANPSAPNSPSNPQAHQNNGTQNIPAIPGIPSEWVPTNLPLPNQPGNAGASNGEVPTGAPQVTPTKPGAGEDSGPTGNPAPGHSESPGKDTHNTTKPNGPTTAKPKPDSRPGGEAGRDWGSASHNGVTDTTEEN</sequence>
<feature type="compositionally biased region" description="Polar residues" evidence="1">
    <location>
        <begin position="64"/>
        <end position="89"/>
    </location>
</feature>
<accession>F8E1C7</accession>
<feature type="compositionally biased region" description="Polar residues" evidence="1">
    <location>
        <begin position="217"/>
        <end position="227"/>
    </location>
</feature>
<gene>
    <name evidence="3" type="ordered locus">CRES_1727</name>
</gene>
<protein>
    <submittedName>
        <fullName evidence="3">Uncharacterized protein</fullName>
    </submittedName>
</protein>
<keyword evidence="4" id="KW-1185">Reference proteome</keyword>
<feature type="compositionally biased region" description="Basic and acidic residues" evidence="1">
    <location>
        <begin position="1"/>
        <end position="16"/>
    </location>
</feature>
<dbReference type="AlphaFoldDB" id="F8E1C7"/>
<dbReference type="OrthoDB" id="4428211at2"/>
<dbReference type="HOGENOM" id="CLU_996443_0_0_11"/>
<feature type="compositionally biased region" description="Polar residues" evidence="1">
    <location>
        <begin position="148"/>
        <end position="163"/>
    </location>
</feature>
<feature type="compositionally biased region" description="Polar residues" evidence="1">
    <location>
        <begin position="299"/>
        <end position="311"/>
    </location>
</feature>
<name>F8E1C7_CORRG</name>
<evidence type="ECO:0000256" key="1">
    <source>
        <dbReference type="SAM" id="MobiDB-lite"/>
    </source>
</evidence>
<evidence type="ECO:0000313" key="3">
    <source>
        <dbReference type="EMBL" id="AEI10079.1"/>
    </source>
</evidence>
<reference evidence="3 4" key="1">
    <citation type="journal article" date="2012" name="BMC Genomics">
        <title>Complete genome sequence, lifestyle, and multi-drug resistance of the human pathogen Corynebacterium resistens DSM 45100 isolated from blood samples of a leukemia patient.</title>
        <authorList>
            <person name="Schroder J."/>
            <person name="Maus I."/>
            <person name="Meyer K."/>
            <person name="Wordemann S."/>
            <person name="Blom J."/>
            <person name="Jaenicke S."/>
            <person name="Schneider J."/>
            <person name="Trost E."/>
            <person name="Tauch A."/>
        </authorList>
    </citation>
    <scope>NUCLEOTIDE SEQUENCE [LARGE SCALE GENOMIC DNA]</scope>
    <source>
        <strain evidence="4">DSM 45100 / JCM 12819 / CCUG 50093 / GTC 2026 / SICGH 158</strain>
    </source>
</reference>
<dbReference type="EMBL" id="CP002857">
    <property type="protein sequence ID" value="AEI10079.1"/>
    <property type="molecule type" value="Genomic_DNA"/>
</dbReference>
<evidence type="ECO:0000313" key="4">
    <source>
        <dbReference type="Proteomes" id="UP000000492"/>
    </source>
</evidence>
<feature type="transmembrane region" description="Helical" evidence="2">
    <location>
        <begin position="31"/>
        <end position="51"/>
    </location>
</feature>
<feature type="compositionally biased region" description="Basic and acidic residues" evidence="1">
    <location>
        <begin position="282"/>
        <end position="294"/>
    </location>
</feature>
<feature type="compositionally biased region" description="Polar residues" evidence="1">
    <location>
        <begin position="101"/>
        <end position="116"/>
    </location>
</feature>
<dbReference type="eggNOG" id="ENOG5031IRX">
    <property type="taxonomic scope" value="Bacteria"/>
</dbReference>
<evidence type="ECO:0000256" key="2">
    <source>
        <dbReference type="SAM" id="Phobius"/>
    </source>
</evidence>